<dbReference type="EMBL" id="QZBS01000362">
    <property type="protein sequence ID" value="THZ66442.1"/>
    <property type="molecule type" value="Genomic_DNA"/>
</dbReference>
<proteinExistence type="predicted"/>
<evidence type="ECO:0000313" key="1">
    <source>
        <dbReference type="EMBL" id="THZ66442.1"/>
    </source>
</evidence>
<comment type="caution">
    <text evidence="1">The sequence shown here is derived from an EMBL/GenBank/DDBJ whole genome shotgun (WGS) entry which is preliminary data.</text>
</comment>
<dbReference type="Proteomes" id="UP000309734">
    <property type="component" value="Unassembled WGS sequence"/>
</dbReference>
<organism evidence="1 2">
    <name type="scientific">Aureobasidium pullulans</name>
    <name type="common">Black yeast</name>
    <name type="synonym">Pullularia pullulans</name>
    <dbReference type="NCBI Taxonomy" id="5580"/>
    <lineage>
        <taxon>Eukaryota</taxon>
        <taxon>Fungi</taxon>
        <taxon>Dikarya</taxon>
        <taxon>Ascomycota</taxon>
        <taxon>Pezizomycotina</taxon>
        <taxon>Dothideomycetes</taxon>
        <taxon>Dothideomycetidae</taxon>
        <taxon>Dothideales</taxon>
        <taxon>Saccotheciaceae</taxon>
        <taxon>Aureobasidium</taxon>
    </lineage>
</organism>
<sequence>MLRRFSFSMTFGLVIFEHLTVSGTVPSSFWMCQATLSATCVDLPARPRAPFYSWVGTVVMWLALSGPRLRFPCQVISHSRSWILASHLLVLVLDSQSTIRSQKKQRGYL</sequence>
<reference evidence="1 2" key="1">
    <citation type="submission" date="2018-10" db="EMBL/GenBank/DDBJ databases">
        <title>Fifty Aureobasidium pullulans genomes reveal a recombining polyextremotolerant generalist.</title>
        <authorList>
            <person name="Gostincar C."/>
            <person name="Turk M."/>
            <person name="Zajc J."/>
            <person name="Gunde-Cimerman N."/>
        </authorList>
    </citation>
    <scope>NUCLEOTIDE SEQUENCE [LARGE SCALE GENOMIC DNA]</scope>
    <source>
        <strain evidence="1 2">EXF-3519</strain>
    </source>
</reference>
<protein>
    <submittedName>
        <fullName evidence="1">Uncharacterized protein</fullName>
    </submittedName>
</protein>
<gene>
    <name evidence="1" type="ORF">D6C85_08124</name>
</gene>
<accession>A0A4S9WLK0</accession>
<name>A0A4S9WLK0_AURPU</name>
<evidence type="ECO:0000313" key="2">
    <source>
        <dbReference type="Proteomes" id="UP000309734"/>
    </source>
</evidence>
<dbReference type="AlphaFoldDB" id="A0A4S9WLK0"/>